<keyword evidence="2" id="KW-1185">Reference proteome</keyword>
<sequence length="133" mass="14500">MISKSKPAKYTEDKEAKQEKGYSYFSSSPEQLSRLEAILPGVNFADYVSTDARADMDATEHFGNEDPGKLPGDAEQVSKADGADTNVDRALTSSEVMDPVNLLRRFAGSQERKACAVIALGSYKSYVTPLLEN</sequence>
<organism evidence="1 2">
    <name type="scientific">Dermacentor silvarum</name>
    <name type="common">Tick</name>
    <dbReference type="NCBI Taxonomy" id="543639"/>
    <lineage>
        <taxon>Eukaryota</taxon>
        <taxon>Metazoa</taxon>
        <taxon>Ecdysozoa</taxon>
        <taxon>Arthropoda</taxon>
        <taxon>Chelicerata</taxon>
        <taxon>Arachnida</taxon>
        <taxon>Acari</taxon>
        <taxon>Parasitiformes</taxon>
        <taxon>Ixodida</taxon>
        <taxon>Ixodoidea</taxon>
        <taxon>Ixodidae</taxon>
        <taxon>Rhipicephalinae</taxon>
        <taxon>Dermacentor</taxon>
    </lineage>
</organism>
<name>A0ACB8DVK6_DERSI</name>
<dbReference type="Proteomes" id="UP000821865">
    <property type="component" value="Chromosome 1"/>
</dbReference>
<evidence type="ECO:0000313" key="2">
    <source>
        <dbReference type="Proteomes" id="UP000821865"/>
    </source>
</evidence>
<proteinExistence type="predicted"/>
<gene>
    <name evidence="1" type="ORF">HPB49_005820</name>
</gene>
<evidence type="ECO:0000313" key="1">
    <source>
        <dbReference type="EMBL" id="KAH7978542.1"/>
    </source>
</evidence>
<comment type="caution">
    <text evidence="1">The sequence shown here is derived from an EMBL/GenBank/DDBJ whole genome shotgun (WGS) entry which is preliminary data.</text>
</comment>
<protein>
    <submittedName>
        <fullName evidence="1">Uncharacterized protein</fullName>
    </submittedName>
</protein>
<reference evidence="1" key="1">
    <citation type="submission" date="2020-05" db="EMBL/GenBank/DDBJ databases">
        <title>Large-scale comparative analyses of tick genomes elucidate their genetic diversity and vector capacities.</title>
        <authorList>
            <person name="Jia N."/>
            <person name="Wang J."/>
            <person name="Shi W."/>
            <person name="Du L."/>
            <person name="Sun Y."/>
            <person name="Zhan W."/>
            <person name="Jiang J."/>
            <person name="Wang Q."/>
            <person name="Zhang B."/>
            <person name="Ji P."/>
            <person name="Sakyi L.B."/>
            <person name="Cui X."/>
            <person name="Yuan T."/>
            <person name="Jiang B."/>
            <person name="Yang W."/>
            <person name="Lam T.T.-Y."/>
            <person name="Chang Q."/>
            <person name="Ding S."/>
            <person name="Wang X."/>
            <person name="Zhu J."/>
            <person name="Ruan X."/>
            <person name="Zhao L."/>
            <person name="Wei J."/>
            <person name="Que T."/>
            <person name="Du C."/>
            <person name="Cheng J."/>
            <person name="Dai P."/>
            <person name="Han X."/>
            <person name="Huang E."/>
            <person name="Gao Y."/>
            <person name="Liu J."/>
            <person name="Shao H."/>
            <person name="Ye R."/>
            <person name="Li L."/>
            <person name="Wei W."/>
            <person name="Wang X."/>
            <person name="Wang C."/>
            <person name="Yang T."/>
            <person name="Huo Q."/>
            <person name="Li W."/>
            <person name="Guo W."/>
            <person name="Chen H."/>
            <person name="Zhou L."/>
            <person name="Ni X."/>
            <person name="Tian J."/>
            <person name="Zhou Y."/>
            <person name="Sheng Y."/>
            <person name="Liu T."/>
            <person name="Pan Y."/>
            <person name="Xia L."/>
            <person name="Li J."/>
            <person name="Zhao F."/>
            <person name="Cao W."/>
        </authorList>
    </citation>
    <scope>NUCLEOTIDE SEQUENCE</scope>
    <source>
        <strain evidence="1">Dsil-2018</strain>
    </source>
</reference>
<accession>A0ACB8DVK6</accession>
<dbReference type="EMBL" id="CM023470">
    <property type="protein sequence ID" value="KAH7978542.1"/>
    <property type="molecule type" value="Genomic_DNA"/>
</dbReference>